<feature type="transmembrane region" description="Helical" evidence="1">
    <location>
        <begin position="58"/>
        <end position="74"/>
    </location>
</feature>
<evidence type="ECO:0000313" key="2">
    <source>
        <dbReference type="EMBL" id="RZS51907.1"/>
    </source>
</evidence>
<keyword evidence="1" id="KW-1133">Transmembrane helix</keyword>
<name>A0A4Q7LEB0_9BURK</name>
<dbReference type="AlphaFoldDB" id="A0A4Q7LEB0"/>
<gene>
    <name evidence="2" type="ORF">EV685_3091</name>
</gene>
<evidence type="ECO:0000313" key="3">
    <source>
        <dbReference type="Proteomes" id="UP000293433"/>
    </source>
</evidence>
<feature type="transmembrane region" description="Helical" evidence="1">
    <location>
        <begin position="32"/>
        <end position="51"/>
    </location>
</feature>
<dbReference type="RefSeq" id="WP_130482936.1">
    <property type="nucleotide sequence ID" value="NZ_SGWV01000011.1"/>
</dbReference>
<reference evidence="2 3" key="1">
    <citation type="submission" date="2019-02" db="EMBL/GenBank/DDBJ databases">
        <title>Genomic Encyclopedia of Type Strains, Phase IV (KMG-IV): sequencing the most valuable type-strain genomes for metagenomic binning, comparative biology and taxonomic classification.</title>
        <authorList>
            <person name="Goeker M."/>
        </authorList>
    </citation>
    <scope>NUCLEOTIDE SEQUENCE [LARGE SCALE GENOMIC DNA]</scope>
    <source>
        <strain evidence="2 3">DSM 10617</strain>
    </source>
</reference>
<comment type="caution">
    <text evidence="2">The sequence shown here is derived from an EMBL/GenBank/DDBJ whole genome shotgun (WGS) entry which is preliminary data.</text>
</comment>
<dbReference type="Proteomes" id="UP000293433">
    <property type="component" value="Unassembled WGS sequence"/>
</dbReference>
<feature type="transmembrane region" description="Helical" evidence="1">
    <location>
        <begin position="133"/>
        <end position="154"/>
    </location>
</feature>
<organism evidence="2 3">
    <name type="scientific">Sphaerotilus mobilis</name>
    <dbReference type="NCBI Taxonomy" id="47994"/>
    <lineage>
        <taxon>Bacteria</taxon>
        <taxon>Pseudomonadati</taxon>
        <taxon>Pseudomonadota</taxon>
        <taxon>Betaproteobacteria</taxon>
        <taxon>Burkholderiales</taxon>
        <taxon>Sphaerotilaceae</taxon>
        <taxon>Sphaerotilus</taxon>
    </lineage>
</organism>
<dbReference type="EMBL" id="SGWV01000011">
    <property type="protein sequence ID" value="RZS51907.1"/>
    <property type="molecule type" value="Genomic_DNA"/>
</dbReference>
<protein>
    <submittedName>
        <fullName evidence="2">Putative membrane protein</fullName>
    </submittedName>
</protein>
<proteinExistence type="predicted"/>
<keyword evidence="1" id="KW-0812">Transmembrane</keyword>
<keyword evidence="1" id="KW-0472">Membrane</keyword>
<evidence type="ECO:0000256" key="1">
    <source>
        <dbReference type="SAM" id="Phobius"/>
    </source>
</evidence>
<sequence>MSRWRTAAIVAALAGYALLSHGLMTWWPEQPWSIAVLFGPLLGGLLIAGIAKRHVPSLLGAAGLGLVLALVQQHDGGSRVEMLYVLQHAAMHAVLAYGFGITLREGSTPLITQMAARLQRSLPDAQRAYTRRLTVIWCAYFIAMIGVSLLLYRLAPWAWWSFYCNVLTPLAAIALFIGEYLLRYRLHPEFERVTLASAWQAWRAVDAAR</sequence>
<dbReference type="OrthoDB" id="8537043at2"/>
<feature type="transmembrane region" description="Helical" evidence="1">
    <location>
        <begin position="160"/>
        <end position="182"/>
    </location>
</feature>
<keyword evidence="3" id="KW-1185">Reference proteome</keyword>
<accession>A0A4Q7LEB0</accession>